<dbReference type="InterPro" id="IPR005835">
    <property type="entry name" value="NTP_transferase_dom"/>
</dbReference>
<dbReference type="InterPro" id="IPR029044">
    <property type="entry name" value="Nucleotide-diphossugar_trans"/>
</dbReference>
<dbReference type="CDD" id="cd04181">
    <property type="entry name" value="NTP_transferase"/>
    <property type="match status" value="1"/>
</dbReference>
<dbReference type="InterPro" id="IPR056729">
    <property type="entry name" value="GMPPB_C"/>
</dbReference>
<name>A0A1B1TCJ1_9ARCH</name>
<dbReference type="Gene3D" id="2.160.10.10">
    <property type="entry name" value="Hexapeptide repeat proteins"/>
    <property type="match status" value="1"/>
</dbReference>
<evidence type="ECO:0000259" key="3">
    <source>
        <dbReference type="Pfam" id="PF00483"/>
    </source>
</evidence>
<comment type="similarity">
    <text evidence="1">Belongs to the transferase hexapeptide repeat family.</text>
</comment>
<dbReference type="AlphaFoldDB" id="A0A1B1TCJ1"/>
<evidence type="ECO:0000259" key="4">
    <source>
        <dbReference type="Pfam" id="PF25087"/>
    </source>
</evidence>
<dbReference type="Pfam" id="PF00483">
    <property type="entry name" value="NTP_transferase"/>
    <property type="match status" value="1"/>
</dbReference>
<dbReference type="PANTHER" id="PTHR22572">
    <property type="entry name" value="SUGAR-1-PHOSPHATE GUANYL TRANSFERASE"/>
    <property type="match status" value="1"/>
</dbReference>
<sequence length="353" mass="38699">MFGVIMAGGQGTRLYPLTANRPKPMVEVIGRPVIEYVKDAMLDAGVSELIVTTGYKGDMLEELVSHWSSQDSRLEKSFVNQESIPMGTAGSVRLLLDQLQDTFIVGSGDSVLSCDLKKLVEAHKKSNAKVTMALWEVENPSEFGIVGLSKNSSGEIDSSLEEGYVVRFKEKPRPEDAFSNVINAGLYVIEPEALALVPEGEKYDFSKQLFPKLLEMDWPIYGKKIDGVWFDVGSPSELIRAQQELICNRESLPFPMPRGQVIGENGFEFEDCNSDGENLGSVFSSEVKVGKNSMISNSLIMSKTIVGSNCNITGTVIGQNVSIEDSCSIYNCVIGDNVKVKKNTSLRDSKLDL</sequence>
<dbReference type="SUPFAM" id="SSF51161">
    <property type="entry name" value="Trimeric LpxA-like enzymes"/>
    <property type="match status" value="1"/>
</dbReference>
<dbReference type="EMBL" id="KP211863">
    <property type="protein sequence ID" value="ANV80000.1"/>
    <property type="molecule type" value="Genomic_DNA"/>
</dbReference>
<evidence type="ECO:0000313" key="5">
    <source>
        <dbReference type="EMBL" id="ANV80000.1"/>
    </source>
</evidence>
<dbReference type="InterPro" id="IPR050486">
    <property type="entry name" value="Mannose-1P_guanyltransferase"/>
</dbReference>
<accession>A0A1B1TCJ1</accession>
<dbReference type="Gene3D" id="3.90.550.10">
    <property type="entry name" value="Spore Coat Polysaccharide Biosynthesis Protein SpsA, Chain A"/>
    <property type="match status" value="1"/>
</dbReference>
<dbReference type="SUPFAM" id="SSF53448">
    <property type="entry name" value="Nucleotide-diphospho-sugar transferases"/>
    <property type="match status" value="1"/>
</dbReference>
<dbReference type="InterPro" id="IPR011004">
    <property type="entry name" value="Trimer_LpxA-like_sf"/>
</dbReference>
<keyword evidence="5" id="KW-0808">Transferase</keyword>
<protein>
    <recommendedName>
        <fullName evidence="2">Bifunctional protein GlmU</fullName>
    </recommendedName>
</protein>
<proteinExistence type="inferred from homology"/>
<feature type="domain" description="Mannose-1-phosphate guanyltransferase C-terminal" evidence="4">
    <location>
        <begin position="282"/>
        <end position="349"/>
    </location>
</feature>
<dbReference type="Pfam" id="PF25087">
    <property type="entry name" value="GMPPB_C"/>
    <property type="match status" value="1"/>
</dbReference>
<evidence type="ECO:0000256" key="1">
    <source>
        <dbReference type="ARBA" id="ARBA00007274"/>
    </source>
</evidence>
<organism evidence="5">
    <name type="scientific">uncultured Poseidoniia archaeon</name>
    <dbReference type="NCBI Taxonomy" id="1697135"/>
    <lineage>
        <taxon>Archaea</taxon>
        <taxon>Methanobacteriati</taxon>
        <taxon>Thermoplasmatota</taxon>
        <taxon>Candidatus Poseidoniia</taxon>
        <taxon>environmental samples</taxon>
    </lineage>
</organism>
<evidence type="ECO:0000256" key="2">
    <source>
        <dbReference type="ARBA" id="ARBA00013414"/>
    </source>
</evidence>
<reference evidence="5" key="1">
    <citation type="submission" date="2014-11" db="EMBL/GenBank/DDBJ databases">
        <authorList>
            <person name="Zhu J."/>
            <person name="Qi W."/>
            <person name="Song R."/>
        </authorList>
    </citation>
    <scope>NUCLEOTIDE SEQUENCE</scope>
</reference>
<reference evidence="5" key="2">
    <citation type="journal article" date="2015" name="ISME J.">
        <title>A new class of marine Euryarchaeota group II from the Mediterranean deep chlorophyll maximum.</title>
        <authorList>
            <person name="Martin-Cuadrado A.B."/>
            <person name="Garcia-Heredia I."/>
            <person name="Molto A.G."/>
            <person name="Lopez-Ubeda R."/>
            <person name="Kimes N."/>
            <person name="Lopez-Garcia P."/>
            <person name="Moreira D."/>
            <person name="Rodriguez-Valera F."/>
        </authorList>
    </citation>
    <scope>NUCLEOTIDE SEQUENCE</scope>
</reference>
<feature type="domain" description="Nucleotidyl transferase" evidence="3">
    <location>
        <begin position="3"/>
        <end position="245"/>
    </location>
</feature>
<dbReference type="GO" id="GO:0016740">
    <property type="term" value="F:transferase activity"/>
    <property type="evidence" value="ECO:0007669"/>
    <property type="project" value="UniProtKB-KW"/>
</dbReference>